<comment type="cofactor">
    <cofactor evidence="5 7">
        <name>pyridoxal 5'-phosphate</name>
        <dbReference type="ChEBI" id="CHEBI:597326"/>
    </cofactor>
</comment>
<evidence type="ECO:0000256" key="2">
    <source>
        <dbReference type="ARBA" id="ARBA00022801"/>
    </source>
</evidence>
<dbReference type="GO" id="GO:0030429">
    <property type="term" value="F:kynureninase activity"/>
    <property type="evidence" value="ECO:0007669"/>
    <property type="project" value="UniProtKB-UniRule"/>
</dbReference>
<evidence type="ECO:0000256" key="5">
    <source>
        <dbReference type="HAMAP-Rule" id="MF_01970"/>
    </source>
</evidence>
<dbReference type="SUPFAM" id="SSF53383">
    <property type="entry name" value="PLP-dependent transferases"/>
    <property type="match status" value="1"/>
</dbReference>
<evidence type="ECO:0000256" key="3">
    <source>
        <dbReference type="ARBA" id="ARBA00022898"/>
    </source>
</evidence>
<feature type="binding site" evidence="5">
    <location>
        <position position="222"/>
    </location>
    <ligand>
        <name>pyridoxal 5'-phosphate</name>
        <dbReference type="ChEBI" id="CHEBI:597326"/>
    </ligand>
</feature>
<feature type="binding site" evidence="5">
    <location>
        <position position="197"/>
    </location>
    <ligand>
        <name>pyridoxal 5'-phosphate</name>
        <dbReference type="ChEBI" id="CHEBI:597326"/>
    </ligand>
</feature>
<dbReference type="InterPro" id="IPR015422">
    <property type="entry name" value="PyrdxlP-dep_Trfase_small"/>
</dbReference>
<accession>A0A5R8YKK2</accession>
<dbReference type="PANTHER" id="PTHR14084:SF0">
    <property type="entry name" value="KYNURENINASE"/>
    <property type="match status" value="1"/>
</dbReference>
<name>A0A5R8YKK2_9ACTN</name>
<comment type="caution">
    <text evidence="8">The sequence shown here is derived from an EMBL/GenBank/DDBJ whole genome shotgun (WGS) entry which is preliminary data.</text>
</comment>
<organism evidence="8 9">
    <name type="scientific">Microbispora triticiradicis</name>
    <dbReference type="NCBI Taxonomy" id="2200763"/>
    <lineage>
        <taxon>Bacteria</taxon>
        <taxon>Bacillati</taxon>
        <taxon>Actinomycetota</taxon>
        <taxon>Actinomycetes</taxon>
        <taxon>Streptosporangiales</taxon>
        <taxon>Streptosporangiaceae</taxon>
        <taxon>Microbispora</taxon>
    </lineage>
</organism>
<evidence type="ECO:0000256" key="4">
    <source>
        <dbReference type="ARBA" id="ARBA00023194"/>
    </source>
</evidence>
<dbReference type="Pfam" id="PF22580">
    <property type="entry name" value="KYNU_C"/>
    <property type="match status" value="1"/>
</dbReference>
<comment type="catalytic activity">
    <reaction evidence="7">
        <text>3-hydroxy-L-kynurenine + H2O = 3-hydroxyanthranilate + L-alanine + H(+)</text>
        <dbReference type="Rhea" id="RHEA:25143"/>
        <dbReference type="ChEBI" id="CHEBI:15377"/>
        <dbReference type="ChEBI" id="CHEBI:15378"/>
        <dbReference type="ChEBI" id="CHEBI:36559"/>
        <dbReference type="ChEBI" id="CHEBI:57972"/>
        <dbReference type="ChEBI" id="CHEBI:58125"/>
        <dbReference type="EC" id="3.7.1.3"/>
    </reaction>
</comment>
<dbReference type="Gene3D" id="3.90.1150.10">
    <property type="entry name" value="Aspartate Aminotransferase, domain 1"/>
    <property type="match status" value="1"/>
</dbReference>
<proteinExistence type="inferred from homology"/>
<dbReference type="GO" id="GO:0019805">
    <property type="term" value="P:quinolinate biosynthetic process"/>
    <property type="evidence" value="ECO:0007669"/>
    <property type="project" value="UniProtKB-UniRule"/>
</dbReference>
<evidence type="ECO:0000313" key="9">
    <source>
        <dbReference type="Proteomes" id="UP000309033"/>
    </source>
</evidence>
<keyword evidence="3 5" id="KW-0663">Pyridoxal phosphate</keyword>
<comment type="similarity">
    <text evidence="5 7">Belongs to the kynureninase family.</text>
</comment>
<keyword evidence="2 5" id="KW-0378">Hydrolase</keyword>
<dbReference type="InterPro" id="IPR010111">
    <property type="entry name" value="Kynureninase"/>
</dbReference>
<dbReference type="GO" id="GO:0043420">
    <property type="term" value="P:anthranilate metabolic process"/>
    <property type="evidence" value="ECO:0007669"/>
    <property type="project" value="TreeGrafter"/>
</dbReference>
<comment type="pathway">
    <text evidence="5 7">Cofactor biosynthesis; NAD(+) biosynthesis; quinolinate from L-kynurenine: step 2/3.</text>
</comment>
<feature type="binding site" evidence="5">
    <location>
        <begin position="126"/>
        <end position="129"/>
    </location>
    <ligand>
        <name>pyridoxal 5'-phosphate</name>
        <dbReference type="ChEBI" id="CHEBI:597326"/>
    </ligand>
</feature>
<evidence type="ECO:0000256" key="6">
    <source>
        <dbReference type="NCBIfam" id="TIGR01814"/>
    </source>
</evidence>
<sequence length="409" mass="43774">MAALDRSFFEALDQADPLSSFRARFDLPGDRVFLNGNSLGAPPKSTWNRLARLVGQDWRDDMNSGWWKHGWLDLPRTVGDRIGRLVGAGPGQVVVGESTSVNLFKLLCGALRSSTRRTVLTDSGNFPSDLYIADGIAAHVHPDARVRRVPAPDLLDALDDDVAVVMLSHADYRTAEILPMKEINERAHAAGALVLWDLSHSAGVLPLALDADGADLAVGCGYKYLNGGPGAPGYMYVASRLLPGFEQPITGWLGHADPFAFEAEYRPDPGVGRLTTGCPPLLSLVALDEGVALAGEADPGMVRAKSTALTGWLIELTTGRLGPLSVEVPTPADPARRGGHVALRHPAAERLARGLAAHGIAVEFRSPELLRLAPSPLFNRYVDVWDAVAVLERLLTSEHRSLTYGVAGG</sequence>
<dbReference type="EMBL" id="VANP01000019">
    <property type="protein sequence ID" value="TLP52379.1"/>
    <property type="molecule type" value="Genomic_DNA"/>
</dbReference>
<dbReference type="GO" id="GO:0097053">
    <property type="term" value="P:L-kynurenine catabolic process"/>
    <property type="evidence" value="ECO:0007669"/>
    <property type="project" value="UniProtKB-UniRule"/>
</dbReference>
<dbReference type="EC" id="3.7.1.3" evidence="5 6"/>
<dbReference type="HAMAP" id="MF_01970">
    <property type="entry name" value="Kynureninase"/>
    <property type="match status" value="1"/>
</dbReference>
<keyword evidence="9" id="KW-1185">Reference proteome</keyword>
<dbReference type="InterPro" id="IPR015424">
    <property type="entry name" value="PyrdxlP-dep_Trfase"/>
</dbReference>
<dbReference type="UniPathway" id="UPA00253">
    <property type="reaction ID" value="UER00329"/>
</dbReference>
<comment type="subunit">
    <text evidence="5 7">Homodimer.</text>
</comment>
<feature type="binding site" evidence="5">
    <location>
        <position position="200"/>
    </location>
    <ligand>
        <name>pyridoxal 5'-phosphate</name>
        <dbReference type="ChEBI" id="CHEBI:597326"/>
    </ligand>
</feature>
<dbReference type="AlphaFoldDB" id="A0A5R8YKK2"/>
<comment type="function">
    <text evidence="5 7">Catalyzes the cleavage of L-kynurenine (L-Kyn) and L-3-hydroxykynurenine (L-3OHKyn) into anthranilic acid (AA) and 3-hydroxyanthranilic acid (3-OHAA), respectively.</text>
</comment>
<dbReference type="PIRSF" id="PIRSF038800">
    <property type="entry name" value="KYNU"/>
    <property type="match status" value="1"/>
</dbReference>
<gene>
    <name evidence="5 8" type="primary">kynU</name>
    <name evidence="8" type="ORF">FED44_32235</name>
</gene>
<comment type="caution">
    <text evidence="5">Lacks conserved residue(s) required for the propagation of feature annotation.</text>
</comment>
<dbReference type="GO" id="GO:0017000">
    <property type="term" value="P:antibiotic biosynthetic process"/>
    <property type="evidence" value="ECO:0007669"/>
    <property type="project" value="UniProtKB-KW"/>
</dbReference>
<dbReference type="Gene3D" id="3.40.640.10">
    <property type="entry name" value="Type I PLP-dependent aspartate aminotransferase-like (Major domain)"/>
    <property type="match status" value="1"/>
</dbReference>
<feature type="binding site" evidence="5">
    <location>
        <position position="100"/>
    </location>
    <ligand>
        <name>pyridoxal 5'-phosphate</name>
        <dbReference type="ChEBI" id="CHEBI:597326"/>
    </ligand>
</feature>
<feature type="binding site" evidence="5">
    <location>
        <position position="252"/>
    </location>
    <ligand>
        <name>pyridoxal 5'-phosphate</name>
        <dbReference type="ChEBI" id="CHEBI:597326"/>
    </ligand>
</feature>
<comment type="pathway">
    <text evidence="5 7">Amino-acid degradation; L-kynurenine degradation; L-alanine and anthranilate from L-kynurenine: step 1/1.</text>
</comment>
<dbReference type="GO" id="GO:0005737">
    <property type="term" value="C:cytoplasm"/>
    <property type="evidence" value="ECO:0007669"/>
    <property type="project" value="UniProtKB-UniRule"/>
</dbReference>
<dbReference type="GO" id="GO:0019441">
    <property type="term" value="P:L-tryptophan catabolic process to kynurenine"/>
    <property type="evidence" value="ECO:0007669"/>
    <property type="project" value="TreeGrafter"/>
</dbReference>
<evidence type="ECO:0000256" key="7">
    <source>
        <dbReference type="PIRNR" id="PIRNR038800"/>
    </source>
</evidence>
<comment type="catalytic activity">
    <reaction evidence="5 7">
        <text>L-kynurenine + H2O = anthranilate + L-alanine + H(+)</text>
        <dbReference type="Rhea" id="RHEA:16813"/>
        <dbReference type="ChEBI" id="CHEBI:15377"/>
        <dbReference type="ChEBI" id="CHEBI:15378"/>
        <dbReference type="ChEBI" id="CHEBI:16567"/>
        <dbReference type="ChEBI" id="CHEBI:57959"/>
        <dbReference type="ChEBI" id="CHEBI:57972"/>
        <dbReference type="EC" id="3.7.1.3"/>
    </reaction>
</comment>
<dbReference type="NCBIfam" id="TIGR01814">
    <property type="entry name" value="kynureninase"/>
    <property type="match status" value="1"/>
</dbReference>
<feature type="binding site" evidence="5">
    <location>
        <position position="99"/>
    </location>
    <ligand>
        <name>pyridoxal 5'-phosphate</name>
        <dbReference type="ChEBI" id="CHEBI:597326"/>
    </ligand>
</feature>
<reference evidence="8" key="1">
    <citation type="submission" date="2019-05" db="EMBL/GenBank/DDBJ databases">
        <title>Isolation, diversity and antifungal activity of Actinobacteria from wheat.</title>
        <authorList>
            <person name="Yu B."/>
        </authorList>
    </citation>
    <scope>NUCLEOTIDE SEQUENCE [LARGE SCALE GENOMIC DNA]</scope>
    <source>
        <strain evidence="8">NEAU-HEGS1-5</strain>
    </source>
</reference>
<feature type="modified residue" description="N6-(pyridoxal phosphate)lysine" evidence="5">
    <location>
        <position position="223"/>
    </location>
</feature>
<dbReference type="Proteomes" id="UP000309033">
    <property type="component" value="Unassembled WGS sequence"/>
</dbReference>
<dbReference type="PANTHER" id="PTHR14084">
    <property type="entry name" value="KYNURENINASE"/>
    <property type="match status" value="1"/>
</dbReference>
<dbReference type="GO" id="GO:0030170">
    <property type="term" value="F:pyridoxal phosphate binding"/>
    <property type="evidence" value="ECO:0007669"/>
    <property type="project" value="UniProtKB-UniRule"/>
</dbReference>
<protein>
    <recommendedName>
        <fullName evidence="5 6">Kynureninase</fullName>
        <ecNumber evidence="5 6">3.7.1.3</ecNumber>
    </recommendedName>
    <alternativeName>
        <fullName evidence="5">L-kynurenine hydrolase</fullName>
    </alternativeName>
</protein>
<evidence type="ECO:0000313" key="8">
    <source>
        <dbReference type="EMBL" id="TLP52379.1"/>
    </source>
</evidence>
<keyword evidence="4" id="KW-0045">Antibiotic biosynthesis</keyword>
<dbReference type="UniPathway" id="UPA00334">
    <property type="reaction ID" value="UER00455"/>
</dbReference>
<dbReference type="OrthoDB" id="9812626at2"/>
<evidence type="ECO:0000256" key="1">
    <source>
        <dbReference type="ARBA" id="ARBA00022642"/>
    </source>
</evidence>
<dbReference type="GO" id="GO:0009435">
    <property type="term" value="P:NAD+ biosynthetic process"/>
    <property type="evidence" value="ECO:0007669"/>
    <property type="project" value="UniProtKB-UniRule"/>
</dbReference>
<dbReference type="InterPro" id="IPR015421">
    <property type="entry name" value="PyrdxlP-dep_Trfase_major"/>
</dbReference>
<keyword evidence="1 5" id="KW-0662">Pyridine nucleotide biosynthesis</keyword>